<name>A0A7Y9IFF9_9ACTN</name>
<evidence type="ECO:0000313" key="2">
    <source>
        <dbReference type="Proteomes" id="UP000569914"/>
    </source>
</evidence>
<proteinExistence type="predicted"/>
<keyword evidence="2" id="KW-1185">Reference proteome</keyword>
<reference evidence="1 2" key="1">
    <citation type="submission" date="2020-07" db="EMBL/GenBank/DDBJ databases">
        <title>Sequencing the genomes of 1000 actinobacteria strains.</title>
        <authorList>
            <person name="Klenk H.-P."/>
        </authorList>
    </citation>
    <scope>NUCLEOTIDE SEQUENCE [LARGE SCALE GENOMIC DNA]</scope>
    <source>
        <strain evidence="1 2">DSM 22083</strain>
    </source>
</reference>
<protein>
    <submittedName>
        <fullName evidence="1">Uncharacterized protein</fullName>
    </submittedName>
</protein>
<evidence type="ECO:0000313" key="1">
    <source>
        <dbReference type="EMBL" id="NYE75533.1"/>
    </source>
</evidence>
<gene>
    <name evidence="1" type="ORF">BKA15_006862</name>
</gene>
<sequence>MLTDIASCWPSVQRFRDFGFGYLARERRPRSWPGALRSASASAERIGMIRIAGYSIFTGVFD</sequence>
<dbReference type="EMBL" id="JACCBU010000001">
    <property type="protein sequence ID" value="NYE75533.1"/>
    <property type="molecule type" value="Genomic_DNA"/>
</dbReference>
<accession>A0A7Y9IFF9</accession>
<dbReference type="Proteomes" id="UP000569914">
    <property type="component" value="Unassembled WGS sequence"/>
</dbReference>
<dbReference type="AlphaFoldDB" id="A0A7Y9IFF9"/>
<comment type="caution">
    <text evidence="1">The sequence shown here is derived from an EMBL/GenBank/DDBJ whole genome shotgun (WGS) entry which is preliminary data.</text>
</comment>
<organism evidence="1 2">
    <name type="scientific">Microlunatus parietis</name>
    <dbReference type="NCBI Taxonomy" id="682979"/>
    <lineage>
        <taxon>Bacteria</taxon>
        <taxon>Bacillati</taxon>
        <taxon>Actinomycetota</taxon>
        <taxon>Actinomycetes</taxon>
        <taxon>Propionibacteriales</taxon>
        <taxon>Propionibacteriaceae</taxon>
        <taxon>Microlunatus</taxon>
    </lineage>
</organism>